<evidence type="ECO:0000313" key="1">
    <source>
        <dbReference type="EMBL" id="ABD94613.1"/>
    </source>
</evidence>
<accession>Q1W560</accession>
<proteinExistence type="predicted"/>
<dbReference type="EMBL" id="DQ437742">
    <property type="protein sequence ID" value="ABD94613.1"/>
    <property type="molecule type" value="Genomic_DNA"/>
</dbReference>
<name>Q1W560_PSEAI</name>
<organism evidence="1">
    <name type="scientific">Pseudomonas aeruginosa</name>
    <dbReference type="NCBI Taxonomy" id="287"/>
    <lineage>
        <taxon>Bacteria</taxon>
        <taxon>Pseudomonadati</taxon>
        <taxon>Pseudomonadota</taxon>
        <taxon>Gammaproteobacteria</taxon>
        <taxon>Pseudomonadales</taxon>
        <taxon>Pseudomonadaceae</taxon>
        <taxon>Pseudomonas</taxon>
    </lineage>
</organism>
<gene>
    <name evidence="1" type="primary">xis</name>
    <name evidence="1" type="ORF">EXA1b</name>
</gene>
<sequence length="229" mass="24788">MRHKPLRYWHYELFVSLLCLAADEDQLIFPVDVALADAQQRIQPDAGEVEDLKRAKPEPGGRDPCAFAGAALGADLHVEPMAGAQDGFGGDGFACSPGGDDGGLSERVDLGVCHQLVLDGIAPDRPQMIRVRVPAPLRQALFQYLAPPSQDSPVVHVLYGCRRTEVLEQRLGRGAVDLRAGFPEIVREDVLFGELLRRHSTPPSASVMTVRLGLSRGCSGNSNLGSWSR</sequence>
<reference evidence="1" key="1">
    <citation type="journal article" date="2006" name="J. Bacteriol.">
        <title>Acquisition and evolution of the exoU locus in Pseudomonas aeruginosa.</title>
        <authorList>
            <person name="Kulasekara B.R."/>
            <person name="Kulasekara H.D."/>
            <person name="Wolfgang M.C."/>
            <person name="Stevens L."/>
            <person name="Frank D.W."/>
            <person name="Lory S."/>
        </authorList>
    </citation>
    <scope>NUCLEOTIDE SEQUENCE</scope>
    <source>
        <strain evidence="1">6077</strain>
    </source>
</reference>
<protein>
    <submittedName>
        <fullName evidence="1">Putative regulator of excisionase activity</fullName>
    </submittedName>
</protein>
<dbReference type="AlphaFoldDB" id="Q1W560"/>